<dbReference type="GO" id="GO:0006353">
    <property type="term" value="P:DNA-templated transcription termination"/>
    <property type="evidence" value="ECO:0007669"/>
    <property type="project" value="InterPro"/>
</dbReference>
<evidence type="ECO:0000313" key="2">
    <source>
        <dbReference type="EMBL" id="KAK9680582.1"/>
    </source>
</evidence>
<comment type="caution">
    <text evidence="2">The sequence shown here is derived from an EMBL/GenBank/DDBJ whole genome shotgun (WGS) entry which is preliminary data.</text>
</comment>
<dbReference type="AlphaFoldDB" id="A0AAW1HVC2"/>
<name>A0AAW1HVC2_POPJA</name>
<evidence type="ECO:0000259" key="1">
    <source>
        <dbReference type="Pfam" id="PF07498"/>
    </source>
</evidence>
<dbReference type="Gene3D" id="1.10.720.10">
    <property type="match status" value="1"/>
</dbReference>
<sequence>MVNSAIQNLKDGALNETIVVNYIGNYYMKGWITEDEMQIALARTIAIAAGEPDPADIIDYESMTLTELKALAKERGLSGYSSMSTRQTLLITNQ</sequence>
<gene>
    <name evidence="2" type="ORF">QE152_g38957</name>
</gene>
<organism evidence="2 3">
    <name type="scientific">Popillia japonica</name>
    <name type="common">Japanese beetle</name>
    <dbReference type="NCBI Taxonomy" id="7064"/>
    <lineage>
        <taxon>Eukaryota</taxon>
        <taxon>Metazoa</taxon>
        <taxon>Ecdysozoa</taxon>
        <taxon>Arthropoda</taxon>
        <taxon>Hexapoda</taxon>
        <taxon>Insecta</taxon>
        <taxon>Pterygota</taxon>
        <taxon>Neoptera</taxon>
        <taxon>Endopterygota</taxon>
        <taxon>Coleoptera</taxon>
        <taxon>Polyphaga</taxon>
        <taxon>Scarabaeiformia</taxon>
        <taxon>Scarabaeidae</taxon>
        <taxon>Rutelinae</taxon>
        <taxon>Popillia</taxon>
    </lineage>
</organism>
<protein>
    <submittedName>
        <fullName evidence="2">Rho termination factor, N-terminal domain</fullName>
    </submittedName>
</protein>
<proteinExistence type="predicted"/>
<dbReference type="EMBL" id="JASPKY010000881">
    <property type="protein sequence ID" value="KAK9680582.1"/>
    <property type="molecule type" value="Genomic_DNA"/>
</dbReference>
<reference evidence="2 3" key="1">
    <citation type="journal article" date="2024" name="BMC Genomics">
        <title>De novo assembly and annotation of Popillia japonica's genome with initial clues to its potential as an invasive pest.</title>
        <authorList>
            <person name="Cucini C."/>
            <person name="Boschi S."/>
            <person name="Funari R."/>
            <person name="Cardaioli E."/>
            <person name="Iannotti N."/>
            <person name="Marturano G."/>
            <person name="Paoli F."/>
            <person name="Bruttini M."/>
            <person name="Carapelli A."/>
            <person name="Frati F."/>
            <person name="Nardi F."/>
        </authorList>
    </citation>
    <scope>NUCLEOTIDE SEQUENCE [LARGE SCALE GENOMIC DNA]</scope>
    <source>
        <strain evidence="2">DMR45628</strain>
    </source>
</reference>
<keyword evidence="3" id="KW-1185">Reference proteome</keyword>
<accession>A0AAW1HVC2</accession>
<dbReference type="Pfam" id="PF07498">
    <property type="entry name" value="Rho_N"/>
    <property type="match status" value="1"/>
</dbReference>
<feature type="domain" description="Rho termination factor-like N-terminal" evidence="1">
    <location>
        <begin position="59"/>
        <end position="84"/>
    </location>
</feature>
<evidence type="ECO:0000313" key="3">
    <source>
        <dbReference type="Proteomes" id="UP001458880"/>
    </source>
</evidence>
<dbReference type="Proteomes" id="UP001458880">
    <property type="component" value="Unassembled WGS sequence"/>
</dbReference>
<dbReference type="InterPro" id="IPR011112">
    <property type="entry name" value="Rho-like_N"/>
</dbReference>